<gene>
    <name evidence="2" type="ORF">HMPREF9193_00006</name>
</gene>
<feature type="domain" description="Peptidase C39-like" evidence="1">
    <location>
        <begin position="122"/>
        <end position="263"/>
    </location>
</feature>
<name>A0ABN0P1V4_TRELE</name>
<protein>
    <recommendedName>
        <fullName evidence="1">Peptidase C39-like domain-containing protein</fullName>
    </recommendedName>
</protein>
<comment type="caution">
    <text evidence="2">The sequence shown here is derived from an EMBL/GenBank/DDBJ whole genome shotgun (WGS) entry which is preliminary data.</text>
</comment>
<sequence>MYRTNFSSTNSEKSSRSKFFGEKLGIGQKRADMMLQVAGYDYDSTAGMNIPTKDKKRRTFTDFNIYGNELKIDITPEHKGDKIKEEAFNKFPEIYAVFGSRISGMNGTIIELDDGTGKVLGNVPYFHQRDNTTDEGTGKNRVYGDVMCQLTSLAMVLASKGIKPTDPTKQLEDELYEIAKKEGRSGEKLWTPVKATYEKVIPKITDIYDASTGFKSEDEDLSKITEQIDIGNPVIVDIKFNSGGHVVVCVGYTAKTLIFHDPYGNLEKGKNNQYGSDKNGAYVEYPKNKYRIGKNWIRYLSEKEDK</sequence>
<organism evidence="2 3">
    <name type="scientific">Treponema lecithinolyticum ATCC 700332</name>
    <dbReference type="NCBI Taxonomy" id="1321815"/>
    <lineage>
        <taxon>Bacteria</taxon>
        <taxon>Pseudomonadati</taxon>
        <taxon>Spirochaetota</taxon>
        <taxon>Spirochaetia</taxon>
        <taxon>Spirochaetales</taxon>
        <taxon>Treponemataceae</taxon>
        <taxon>Treponema</taxon>
    </lineage>
</organism>
<dbReference type="RefSeq" id="WP_021685979.1">
    <property type="nucleotide sequence ID" value="NZ_KI260551.1"/>
</dbReference>
<accession>A0ABN0P1V4</accession>
<dbReference type="Pfam" id="PF13529">
    <property type="entry name" value="Peptidase_C39_2"/>
    <property type="match status" value="1"/>
</dbReference>
<reference evidence="2 3" key="1">
    <citation type="submission" date="2013-08" db="EMBL/GenBank/DDBJ databases">
        <authorList>
            <person name="Weinstock G."/>
            <person name="Sodergren E."/>
            <person name="Wylie T."/>
            <person name="Fulton L."/>
            <person name="Fulton R."/>
            <person name="Fronick C."/>
            <person name="O'Laughlin M."/>
            <person name="Godfrey J."/>
            <person name="Miner T."/>
            <person name="Herter B."/>
            <person name="Appelbaum E."/>
            <person name="Cordes M."/>
            <person name="Lek S."/>
            <person name="Wollam A."/>
            <person name="Pepin K.H."/>
            <person name="Palsikar V.B."/>
            <person name="Mitreva M."/>
            <person name="Wilson R.K."/>
        </authorList>
    </citation>
    <scope>NUCLEOTIDE SEQUENCE [LARGE SCALE GENOMIC DNA]</scope>
    <source>
        <strain evidence="2 3">ATCC 700332</strain>
    </source>
</reference>
<evidence type="ECO:0000313" key="3">
    <source>
        <dbReference type="Proteomes" id="UP000016649"/>
    </source>
</evidence>
<dbReference type="Proteomes" id="UP000016649">
    <property type="component" value="Unassembled WGS sequence"/>
</dbReference>
<dbReference type="EMBL" id="AWVH01000001">
    <property type="protein sequence ID" value="ERJ94600.1"/>
    <property type="molecule type" value="Genomic_DNA"/>
</dbReference>
<proteinExistence type="predicted"/>
<keyword evidence="3" id="KW-1185">Reference proteome</keyword>
<evidence type="ECO:0000313" key="2">
    <source>
        <dbReference type="EMBL" id="ERJ94600.1"/>
    </source>
</evidence>
<evidence type="ECO:0000259" key="1">
    <source>
        <dbReference type="Pfam" id="PF13529"/>
    </source>
</evidence>
<dbReference type="Gene3D" id="3.90.70.10">
    <property type="entry name" value="Cysteine proteinases"/>
    <property type="match status" value="1"/>
</dbReference>
<dbReference type="InterPro" id="IPR039564">
    <property type="entry name" value="Peptidase_C39-like"/>
</dbReference>